<dbReference type="FunFam" id="3.30.1370.210:FF:000009">
    <property type="entry name" value="Zinc finger CCCH domain-containing protein 66"/>
    <property type="match status" value="1"/>
</dbReference>
<dbReference type="SUPFAM" id="SSF48403">
    <property type="entry name" value="Ankyrin repeat"/>
    <property type="match status" value="1"/>
</dbReference>
<evidence type="ECO:0000256" key="6">
    <source>
        <dbReference type="PROSITE-ProRule" id="PRU00023"/>
    </source>
</evidence>
<dbReference type="Gene3D" id="1.25.40.20">
    <property type="entry name" value="Ankyrin repeat-containing domain"/>
    <property type="match status" value="1"/>
</dbReference>
<feature type="repeat" description="ANK" evidence="6">
    <location>
        <begin position="111"/>
        <end position="146"/>
    </location>
</feature>
<evidence type="ECO:0000259" key="8">
    <source>
        <dbReference type="PROSITE" id="PS50103"/>
    </source>
</evidence>
<evidence type="ECO:0000256" key="2">
    <source>
        <dbReference type="ARBA" id="ARBA00022737"/>
    </source>
</evidence>
<evidence type="ECO:0000313" key="9">
    <source>
        <dbReference type="EMBL" id="KAL1544752.1"/>
    </source>
</evidence>
<proteinExistence type="predicted"/>
<evidence type="ECO:0000256" key="3">
    <source>
        <dbReference type="ARBA" id="ARBA00022771"/>
    </source>
</evidence>
<evidence type="ECO:0000256" key="4">
    <source>
        <dbReference type="ARBA" id="ARBA00022833"/>
    </source>
</evidence>
<evidence type="ECO:0000313" key="10">
    <source>
        <dbReference type="Proteomes" id="UP001567538"/>
    </source>
</evidence>
<dbReference type="InterPro" id="IPR036770">
    <property type="entry name" value="Ankyrin_rpt-contain_sf"/>
</dbReference>
<dbReference type="PANTHER" id="PTHR14493:SF86">
    <property type="entry name" value="ZINC FINGER CCCH DOMAIN-CONTAINING PROTEIN 47"/>
    <property type="match status" value="1"/>
</dbReference>
<keyword evidence="6" id="KW-0040">ANK repeat</keyword>
<keyword evidence="4 7" id="KW-0862">Zinc</keyword>
<dbReference type="InterPro" id="IPR045234">
    <property type="entry name" value="Unkempt-like"/>
</dbReference>
<dbReference type="InterPro" id="IPR057444">
    <property type="entry name" value="Znf-CCCH_AtC3H23-like"/>
</dbReference>
<organism evidence="9 10">
    <name type="scientific">Salvia divinorum</name>
    <name type="common">Maria pastora</name>
    <name type="synonym">Diviner's sage</name>
    <dbReference type="NCBI Taxonomy" id="28513"/>
    <lineage>
        <taxon>Eukaryota</taxon>
        <taxon>Viridiplantae</taxon>
        <taxon>Streptophyta</taxon>
        <taxon>Embryophyta</taxon>
        <taxon>Tracheophyta</taxon>
        <taxon>Spermatophyta</taxon>
        <taxon>Magnoliopsida</taxon>
        <taxon>eudicotyledons</taxon>
        <taxon>Gunneridae</taxon>
        <taxon>Pentapetalae</taxon>
        <taxon>asterids</taxon>
        <taxon>lamiids</taxon>
        <taxon>Lamiales</taxon>
        <taxon>Lamiaceae</taxon>
        <taxon>Nepetoideae</taxon>
        <taxon>Mentheae</taxon>
        <taxon>Salviinae</taxon>
        <taxon>Salvia</taxon>
        <taxon>Salvia subgen. Calosphace</taxon>
    </lineage>
</organism>
<dbReference type="Pfam" id="PF00642">
    <property type="entry name" value="zf-CCCH"/>
    <property type="match status" value="1"/>
</dbReference>
<keyword evidence="5" id="KW-0238">DNA-binding</keyword>
<protein>
    <submittedName>
        <fullName evidence="9">Zinc finger CCCH domain-containing protein 47-like</fullName>
    </submittedName>
</protein>
<keyword evidence="3 7" id="KW-0863">Zinc-finger</keyword>
<dbReference type="Pfam" id="PF25512">
    <property type="entry name" value="zf-CCCH_AtC3H23"/>
    <property type="match status" value="1"/>
</dbReference>
<accession>A0ABD1GKU8</accession>
<dbReference type="Proteomes" id="UP001567538">
    <property type="component" value="Unassembled WGS sequence"/>
</dbReference>
<dbReference type="PROSITE" id="PS50297">
    <property type="entry name" value="ANK_REP_REGION"/>
    <property type="match status" value="1"/>
</dbReference>
<comment type="caution">
    <text evidence="9">The sequence shown here is derived from an EMBL/GenBank/DDBJ whole genome shotgun (WGS) entry which is preliminary data.</text>
</comment>
<keyword evidence="10" id="KW-1185">Reference proteome</keyword>
<gene>
    <name evidence="9" type="ORF">AAHA92_21561</name>
</gene>
<keyword evidence="1 7" id="KW-0479">Metal-binding</keyword>
<dbReference type="GO" id="GO:0006355">
    <property type="term" value="P:regulation of DNA-templated transcription"/>
    <property type="evidence" value="ECO:0007669"/>
    <property type="project" value="UniProtKB-ARBA"/>
</dbReference>
<feature type="zinc finger region" description="C3H1-type" evidence="7">
    <location>
        <begin position="252"/>
        <end position="279"/>
    </location>
</feature>
<dbReference type="SMART" id="SM00356">
    <property type="entry name" value="ZnF_C3H1"/>
    <property type="match status" value="2"/>
</dbReference>
<keyword evidence="2" id="KW-0677">Repeat</keyword>
<dbReference type="EMBL" id="JBEAFC010000008">
    <property type="protein sequence ID" value="KAL1544752.1"/>
    <property type="molecule type" value="Genomic_DNA"/>
</dbReference>
<evidence type="ECO:0000256" key="1">
    <source>
        <dbReference type="ARBA" id="ARBA00022723"/>
    </source>
</evidence>
<name>A0ABD1GKU8_SALDI</name>
<sequence>MCGGSTSNSNFCPFDMETDSGFGSEISHRRCSKLLELAATDDVPGFIREIEERGVDVNAIRFWYGRSFGSQKMGFQERTPIMIASLYGSTQVLNYIIETCKVDVNKACGSDGATALHCAAAGGAWSSNEVVELLIAASADINAVDANGKKAGELIAPCVKSSIGSRRRRLDMLLNGGAGEEEWIFKEAPEKKEYPMDASLPDINNGVYGSDEFRMYNFKVKPCSRAYSHDWTECPFVHPGENARRRDPRKYSYTCVPCPEFKKGTCGKGDTCEYAHGVFESWLHPAQYRTRLCKDEIGCARKVCFFAHKPEELRPLYASTGSAMPSPKSFAAASLDMASLSPLSLGSTPPSSPVWQSLTAPPALQLPSSRLKTTSSAVGHLKLKPTNLDEFLGSLDPSIMSLSHMRASYPSNNQAPAYGFDSAAAAIMNSRSSAFSKRSMSFAYRQSGSPNSMGASMLSNWGSPDGKVDWGFNGEDASKLRKSASFGIRSAAAVNPSADVPLRRGVHEVMPLWMDQMYVEQEQMVA</sequence>
<evidence type="ECO:0000256" key="7">
    <source>
        <dbReference type="PROSITE-ProRule" id="PRU00723"/>
    </source>
</evidence>
<dbReference type="InterPro" id="IPR002110">
    <property type="entry name" value="Ankyrin_rpt"/>
</dbReference>
<dbReference type="PANTHER" id="PTHR14493">
    <property type="entry name" value="UNKEMPT FAMILY MEMBER"/>
    <property type="match status" value="1"/>
</dbReference>
<evidence type="ECO:0000256" key="5">
    <source>
        <dbReference type="ARBA" id="ARBA00023125"/>
    </source>
</evidence>
<dbReference type="GO" id="GO:0003677">
    <property type="term" value="F:DNA binding"/>
    <property type="evidence" value="ECO:0007669"/>
    <property type="project" value="UniProtKB-KW"/>
</dbReference>
<dbReference type="Pfam" id="PF12796">
    <property type="entry name" value="Ank_2"/>
    <property type="match status" value="1"/>
</dbReference>
<reference evidence="9 10" key="1">
    <citation type="submission" date="2024-06" db="EMBL/GenBank/DDBJ databases">
        <title>A chromosome level genome sequence of Diviner's sage (Salvia divinorum).</title>
        <authorList>
            <person name="Ford S.A."/>
            <person name="Ro D.-K."/>
            <person name="Ness R.W."/>
            <person name="Phillips M.A."/>
        </authorList>
    </citation>
    <scope>NUCLEOTIDE SEQUENCE [LARGE SCALE GENOMIC DNA]</scope>
    <source>
        <strain evidence="9">SAF-2024a</strain>
        <tissue evidence="9">Leaf</tissue>
    </source>
</reference>
<dbReference type="SMART" id="SM00248">
    <property type="entry name" value="ANK"/>
    <property type="match status" value="2"/>
</dbReference>
<dbReference type="PROSITE" id="PS50088">
    <property type="entry name" value="ANK_REPEAT"/>
    <property type="match status" value="1"/>
</dbReference>
<dbReference type="GO" id="GO:0008270">
    <property type="term" value="F:zinc ion binding"/>
    <property type="evidence" value="ECO:0007669"/>
    <property type="project" value="UniProtKB-KW"/>
</dbReference>
<dbReference type="InterPro" id="IPR000571">
    <property type="entry name" value="Znf_CCCH"/>
</dbReference>
<dbReference type="PROSITE" id="PS50103">
    <property type="entry name" value="ZF_C3H1"/>
    <property type="match status" value="1"/>
</dbReference>
<dbReference type="Gene3D" id="3.30.1370.210">
    <property type="match status" value="1"/>
</dbReference>
<feature type="domain" description="C3H1-type" evidence="8">
    <location>
        <begin position="252"/>
        <end position="279"/>
    </location>
</feature>
<dbReference type="AlphaFoldDB" id="A0ABD1GKU8"/>